<dbReference type="PANTHER" id="PTHR43479:SF22">
    <property type="entry name" value="TRANSCRIPTIONAL REGULATOR, TETR FAMILY"/>
    <property type="match status" value="1"/>
</dbReference>
<feature type="DNA-binding region" description="H-T-H motif" evidence="3">
    <location>
        <begin position="25"/>
        <end position="44"/>
    </location>
</feature>
<dbReference type="InterPro" id="IPR023772">
    <property type="entry name" value="DNA-bd_HTH_TetR-type_CS"/>
</dbReference>
<keyword evidence="2 3" id="KW-0238">DNA-binding</keyword>
<reference evidence="5 6" key="1">
    <citation type="submission" date="2016-10" db="EMBL/GenBank/DDBJ databases">
        <authorList>
            <person name="de Groot N.N."/>
        </authorList>
    </citation>
    <scope>NUCLEOTIDE SEQUENCE [LARGE SCALE GENOMIC DNA]</scope>
    <source>
        <strain evidence="5 6">DSM 21632</strain>
    </source>
</reference>
<proteinExistence type="predicted"/>
<dbReference type="PROSITE" id="PS01081">
    <property type="entry name" value="HTH_TETR_1"/>
    <property type="match status" value="1"/>
</dbReference>
<dbReference type="EMBL" id="FNDK01000025">
    <property type="protein sequence ID" value="SDI20635.1"/>
    <property type="molecule type" value="Genomic_DNA"/>
</dbReference>
<name>A0A1G8INZ1_9BACI</name>
<dbReference type="PANTHER" id="PTHR43479">
    <property type="entry name" value="ACREF/ENVCD OPERON REPRESSOR-RELATED"/>
    <property type="match status" value="1"/>
</dbReference>
<dbReference type="GO" id="GO:0003677">
    <property type="term" value="F:DNA binding"/>
    <property type="evidence" value="ECO:0007669"/>
    <property type="project" value="UniProtKB-UniRule"/>
</dbReference>
<keyword evidence="1" id="KW-0678">Repressor</keyword>
<evidence type="ECO:0000256" key="2">
    <source>
        <dbReference type="ARBA" id="ARBA00023125"/>
    </source>
</evidence>
<evidence type="ECO:0000313" key="6">
    <source>
        <dbReference type="Proteomes" id="UP000199163"/>
    </source>
</evidence>
<dbReference type="STRING" id="568899.SAMN05192534_1255"/>
<accession>A0A1G8INZ1</accession>
<evidence type="ECO:0000259" key="4">
    <source>
        <dbReference type="PROSITE" id="PS50977"/>
    </source>
</evidence>
<dbReference type="Proteomes" id="UP000199163">
    <property type="component" value="Unassembled WGS sequence"/>
</dbReference>
<feature type="domain" description="HTH tetR-type" evidence="4">
    <location>
        <begin position="2"/>
        <end position="62"/>
    </location>
</feature>
<dbReference type="OrthoDB" id="9814200at2"/>
<organism evidence="5 6">
    <name type="scientific">Alteribacillus persepolensis</name>
    <dbReference type="NCBI Taxonomy" id="568899"/>
    <lineage>
        <taxon>Bacteria</taxon>
        <taxon>Bacillati</taxon>
        <taxon>Bacillota</taxon>
        <taxon>Bacilli</taxon>
        <taxon>Bacillales</taxon>
        <taxon>Bacillaceae</taxon>
        <taxon>Alteribacillus</taxon>
    </lineage>
</organism>
<dbReference type="SUPFAM" id="SSF46689">
    <property type="entry name" value="Homeodomain-like"/>
    <property type="match status" value="1"/>
</dbReference>
<dbReference type="PRINTS" id="PR00455">
    <property type="entry name" value="HTHTETR"/>
</dbReference>
<protein>
    <submittedName>
        <fullName evidence="5">Transcriptional regulator, TetR family</fullName>
    </submittedName>
</protein>
<sequence>MADKKQEIMDTAVQLFSKKGFHFTSIQEITEACGISKGAFYKHFSSKENMMLNLLEQFHMHLLQEADNELVRRDITPKELLIQRIELELRKSVEYHTFFHILFTEFFPTDDTEINQKAKQMRDAQRIWHCNALLEAFGGRVRPYVHDLTAMMEGMMKEYLGRRMWENHPLSLKDLAHFIYARLEVIVKHDEDLEPLLSEKEQVKDPMAKRDKMCLTLTRVMEDETIPFTEKDKHSIHLLLSELQQDTNQEFLVEALMMYLSRKDYLKETMSELSYMWREWKGE</sequence>
<dbReference type="PROSITE" id="PS50977">
    <property type="entry name" value="HTH_TETR_2"/>
    <property type="match status" value="1"/>
</dbReference>
<keyword evidence="6" id="KW-1185">Reference proteome</keyword>
<dbReference type="Pfam" id="PF00440">
    <property type="entry name" value="TetR_N"/>
    <property type="match status" value="1"/>
</dbReference>
<evidence type="ECO:0000256" key="3">
    <source>
        <dbReference type="PROSITE-ProRule" id="PRU00335"/>
    </source>
</evidence>
<evidence type="ECO:0000256" key="1">
    <source>
        <dbReference type="ARBA" id="ARBA00022491"/>
    </source>
</evidence>
<dbReference type="InterPro" id="IPR009057">
    <property type="entry name" value="Homeodomain-like_sf"/>
</dbReference>
<dbReference type="RefSeq" id="WP_091275862.1">
    <property type="nucleotide sequence ID" value="NZ_FNDK01000025.1"/>
</dbReference>
<dbReference type="InterPro" id="IPR050624">
    <property type="entry name" value="HTH-type_Tx_Regulator"/>
</dbReference>
<gene>
    <name evidence="5" type="ORF">SAMN05192534_1255</name>
</gene>
<dbReference type="InterPro" id="IPR001647">
    <property type="entry name" value="HTH_TetR"/>
</dbReference>
<dbReference type="Gene3D" id="1.10.357.10">
    <property type="entry name" value="Tetracycline Repressor, domain 2"/>
    <property type="match status" value="1"/>
</dbReference>
<dbReference type="AlphaFoldDB" id="A0A1G8INZ1"/>
<evidence type="ECO:0000313" key="5">
    <source>
        <dbReference type="EMBL" id="SDI20635.1"/>
    </source>
</evidence>